<dbReference type="AlphaFoldDB" id="A0A511HDK2"/>
<dbReference type="Gene3D" id="3.40.50.2000">
    <property type="entry name" value="Glycogen Phosphorylase B"/>
    <property type="match status" value="2"/>
</dbReference>
<proteinExistence type="predicted"/>
<dbReference type="InterPro" id="IPR001173">
    <property type="entry name" value="Glyco_trans_2-like"/>
</dbReference>
<feature type="domain" description="Glycosyltransferase 2-like" evidence="1">
    <location>
        <begin position="414"/>
        <end position="536"/>
    </location>
</feature>
<dbReference type="PANTHER" id="PTHR43685">
    <property type="entry name" value="GLYCOSYLTRANSFERASE"/>
    <property type="match status" value="1"/>
</dbReference>
<keyword evidence="4" id="KW-1185">Reference proteome</keyword>
<evidence type="ECO:0000313" key="5">
    <source>
        <dbReference type="Proteomes" id="UP000321224"/>
    </source>
</evidence>
<dbReference type="EMBL" id="BJVY01000017">
    <property type="protein sequence ID" value="GEL71623.1"/>
    <property type="molecule type" value="Genomic_DNA"/>
</dbReference>
<protein>
    <submittedName>
        <fullName evidence="3">Glycosyltransferase involved in cell wall bisynthesis</fullName>
    </submittedName>
</protein>
<dbReference type="PANTHER" id="PTHR43685:SF2">
    <property type="entry name" value="GLYCOSYLTRANSFERASE 2-LIKE DOMAIN-CONTAINING PROTEIN"/>
    <property type="match status" value="1"/>
</dbReference>
<evidence type="ECO:0000313" key="4">
    <source>
        <dbReference type="Proteomes" id="UP000198717"/>
    </source>
</evidence>
<evidence type="ECO:0000259" key="1">
    <source>
        <dbReference type="Pfam" id="PF00535"/>
    </source>
</evidence>
<dbReference type="CDD" id="cd00761">
    <property type="entry name" value="Glyco_tranf_GTA_type"/>
    <property type="match status" value="1"/>
</dbReference>
<dbReference type="InterPro" id="IPR029044">
    <property type="entry name" value="Nucleotide-diphossugar_trans"/>
</dbReference>
<accession>A0A511HDK2</accession>
<dbReference type="RefSeq" id="WP_090494230.1">
    <property type="nucleotide sequence ID" value="NZ_BJVY01000017.1"/>
</dbReference>
<dbReference type="InterPro" id="IPR050834">
    <property type="entry name" value="Glycosyltransf_2"/>
</dbReference>
<dbReference type="Proteomes" id="UP000321224">
    <property type="component" value="Unassembled WGS sequence"/>
</dbReference>
<dbReference type="SUPFAM" id="SSF53448">
    <property type="entry name" value="Nucleotide-diphospho-sugar transferases"/>
    <property type="match status" value="1"/>
</dbReference>
<evidence type="ECO:0000313" key="3">
    <source>
        <dbReference type="EMBL" id="SDF00307.1"/>
    </source>
</evidence>
<dbReference type="Pfam" id="PF00535">
    <property type="entry name" value="Glycos_transf_2"/>
    <property type="match status" value="1"/>
</dbReference>
<dbReference type="SUPFAM" id="SSF53756">
    <property type="entry name" value="UDP-Glycosyltransferase/glycogen phosphorylase"/>
    <property type="match status" value="1"/>
</dbReference>
<gene>
    <name evidence="2" type="ORF">MVI01_34070</name>
    <name evidence="3" type="ORF">SAMN04488504_11736</name>
</gene>
<organism evidence="2 5">
    <name type="scientific">Myxococcus virescens</name>
    <dbReference type="NCBI Taxonomy" id="83456"/>
    <lineage>
        <taxon>Bacteria</taxon>
        <taxon>Pseudomonadati</taxon>
        <taxon>Myxococcota</taxon>
        <taxon>Myxococcia</taxon>
        <taxon>Myxococcales</taxon>
        <taxon>Cystobacterineae</taxon>
        <taxon>Myxococcaceae</taxon>
        <taxon>Myxococcus</taxon>
    </lineage>
</organism>
<reference evidence="3 4" key="1">
    <citation type="submission" date="2016-10" db="EMBL/GenBank/DDBJ databases">
        <authorList>
            <person name="Varghese N."/>
            <person name="Submissions S."/>
        </authorList>
    </citation>
    <scope>NUCLEOTIDE SEQUENCE [LARGE SCALE GENOMIC DNA]</scope>
    <source>
        <strain evidence="3 4">DSM 2260</strain>
    </source>
</reference>
<dbReference type="Gene3D" id="3.90.550.10">
    <property type="entry name" value="Spore Coat Polysaccharide Biosynthesis Protein SpsA, Chain A"/>
    <property type="match status" value="1"/>
</dbReference>
<sequence length="775" mass="85185">MSPTRVCLVTDELYPFTAGGIGRLTHNLIVDSLRRTEDVEFHVLVPATVPLQPAQVEVYFGNRVKLHVCRYREPQQGAADAHGIYPPLSAFRDTRWHGESLEFMRYLKAREQEGLRFDVVEFIDFHGWAFCSLQEKRLGLAFAQTTLSVRLHSTSGILMPLEPNTLEVENLGRYEIERKALFDADVVVAHLPCIASINQRFYGFDEQWLRKVRVEFPPVVVDAAPVPAPPIPATQRNLVFITKIQPLKHPDVFVRAAVLLMRGWPEYAGKAVLACHSFDSSYLAEIKGLVPTDLMDRFVFMKPGPDRDVLMRSGVVAITSRFESLNLTAYESSVAGGRLVLNAECAAFGDDSPFVDGVNCHKYDGTVDGLAATLRKALEAPGLEPVKWTVSTPYWETQAPVAAHAASTRTPLVSVIILNQDRGRSLPEALRSVAASTYLEVEVIVVDDASTGGFDLQVLTRLEQSAATTQDLRVIRSPVRRGLSGARNLGLRAARGEYVLSLDSDGCLAPGFIQYAVAALEAQPAFSGVAPTSGRFHGAEDLAERRFADFDVYLGDCPSLSLVADRVSSHAALLRKSLFEKHGYDEALLSHEDWGLFVRWVQGGHRFLVTNQAQVFTRRSERPPLTDAERRRFFQRLVGIFDGMQGPLHPSVRVFSLLAHSRDAMVDLFSTLHAPAPALNAVAPVEVAQAMSAAMRPLRYDVVDWMNAAVKRLPGVHPLLKQVAGATAVGSGPGDSAEGGGGSPLRYALVDRVNGLFKRAPLVHSALRWTISKVS</sequence>
<reference evidence="2 5" key="2">
    <citation type="submission" date="2019-07" db="EMBL/GenBank/DDBJ databases">
        <title>Whole genome shotgun sequence of Myxococcus virescens NBRC 100334.</title>
        <authorList>
            <person name="Hosoyama A."/>
            <person name="Uohara A."/>
            <person name="Ohji S."/>
            <person name="Ichikawa N."/>
        </authorList>
    </citation>
    <scope>NUCLEOTIDE SEQUENCE [LARGE SCALE GENOMIC DNA]</scope>
    <source>
        <strain evidence="2 5">NBRC 100334</strain>
    </source>
</reference>
<name>A0A511HDK2_9BACT</name>
<dbReference type="Proteomes" id="UP000198717">
    <property type="component" value="Unassembled WGS sequence"/>
</dbReference>
<dbReference type="EMBL" id="FNAJ01000017">
    <property type="protein sequence ID" value="SDF00307.1"/>
    <property type="molecule type" value="Genomic_DNA"/>
</dbReference>
<evidence type="ECO:0000313" key="2">
    <source>
        <dbReference type="EMBL" id="GEL71623.1"/>
    </source>
</evidence>
<comment type="caution">
    <text evidence="2">The sequence shown here is derived from an EMBL/GenBank/DDBJ whole genome shotgun (WGS) entry which is preliminary data.</text>
</comment>